<evidence type="ECO:0000313" key="2">
    <source>
        <dbReference type="EMBL" id="QOY35937.1"/>
    </source>
</evidence>
<dbReference type="OrthoDB" id="1633927at2"/>
<dbReference type="Pfam" id="PF11155">
    <property type="entry name" value="DUF2935"/>
    <property type="match status" value="2"/>
</dbReference>
<sequence length="269" mass="31100">MKSYIEVSLFEHQFWLQVLGDHARFIRDALSPLETVEIEKAKSYIVIFDQLLAQTTPKITTQNLNTLNKHAYEYANKIREFKLDLIKQQLIGDLSIELPPTFLNHMVNEVEEYIRILPYLLEGEKPPLCHPLHHHLVWLLDAAGHADAITGSLDLVEKQLREKGEDFTKRFENFYIKAVELAGYLRTNLDSFPALARFNNQVELEIAVFKAFLSELLELEMTNVTLSTLSPLMADHMAREECYYLTKLSESAKEVKEPPCDPTKPRIEK</sequence>
<reference evidence="2 3" key="3">
    <citation type="journal article" date="2019" name="Int. J. Syst. Evol. Microbiol.">
        <title>Anaerobacillus isosaccharinicus sp. nov., an alkaliphilic bacterium which degrades isosaccharinic acid.</title>
        <authorList>
            <person name="Bassil N.M."/>
            <person name="Lloyd J.R."/>
        </authorList>
    </citation>
    <scope>NUCLEOTIDE SEQUENCE [LARGE SCALE GENOMIC DNA]</scope>
    <source>
        <strain evidence="2 3">NB2006</strain>
    </source>
</reference>
<reference evidence="1 3" key="1">
    <citation type="submission" date="2016-10" db="EMBL/GenBank/DDBJ databases">
        <title>Draft genome sequences of four alkaliphilic bacteria belonging to the Anaerobacillus genus.</title>
        <authorList>
            <person name="Bassil N.M."/>
            <person name="Lloyd J.R."/>
        </authorList>
    </citation>
    <scope>NUCLEOTIDE SEQUENCE [LARGE SCALE GENOMIC DNA]</scope>
    <source>
        <strain evidence="1 3">NB2006</strain>
    </source>
</reference>
<proteinExistence type="predicted"/>
<reference evidence="2 3" key="2">
    <citation type="journal article" date="2017" name="Genome Announc.">
        <title>Draft Genome Sequences of Four Alkaliphilic Bacteria Belonging to the Anaerobacillus Genus.</title>
        <authorList>
            <person name="Bassil N.M."/>
            <person name="Lloyd J.R."/>
        </authorList>
    </citation>
    <scope>NUCLEOTIDE SEQUENCE [LARGE SCALE GENOMIC DNA]</scope>
    <source>
        <strain evidence="2 3">NB2006</strain>
    </source>
</reference>
<evidence type="ECO:0000313" key="1">
    <source>
        <dbReference type="EMBL" id="OIJ19342.1"/>
    </source>
</evidence>
<gene>
    <name evidence="2" type="ORF">AWH56_025355</name>
    <name evidence="1" type="ORF">AWH56_09210</name>
</gene>
<dbReference type="Gene3D" id="1.20.1260.120">
    <property type="entry name" value="Protein of unknown function DUF2935"/>
    <property type="match status" value="1"/>
</dbReference>
<dbReference type="RefSeq" id="WP_071316863.1">
    <property type="nucleotide sequence ID" value="NZ_CP063356.2"/>
</dbReference>
<protein>
    <submittedName>
        <fullName evidence="2">DUF2935 domain-containing protein</fullName>
    </submittedName>
</protein>
<dbReference type="EMBL" id="LQXD01000079">
    <property type="protein sequence ID" value="OIJ19342.1"/>
    <property type="molecule type" value="Genomic_DNA"/>
</dbReference>
<organism evidence="1 3">
    <name type="scientific">Anaerobacillus isosaccharinicus</name>
    <dbReference type="NCBI Taxonomy" id="1532552"/>
    <lineage>
        <taxon>Bacteria</taxon>
        <taxon>Bacillati</taxon>
        <taxon>Bacillota</taxon>
        <taxon>Bacilli</taxon>
        <taxon>Bacillales</taxon>
        <taxon>Bacillaceae</taxon>
        <taxon>Anaerobacillus</taxon>
    </lineage>
</organism>
<accession>A0A1S2M3J9</accession>
<dbReference type="SUPFAM" id="SSF158430">
    <property type="entry name" value="Bacillus cereus metalloprotein-like"/>
    <property type="match status" value="2"/>
</dbReference>
<dbReference type="InterPro" id="IPR021328">
    <property type="entry name" value="CotB-like"/>
</dbReference>
<keyword evidence="3" id="KW-1185">Reference proteome</keyword>
<name>A0A1S2M3J9_9BACI</name>
<dbReference type="Proteomes" id="UP000180175">
    <property type="component" value="Chromosome"/>
</dbReference>
<dbReference type="AlphaFoldDB" id="A0A1S2M3J9"/>
<evidence type="ECO:0000313" key="3">
    <source>
        <dbReference type="Proteomes" id="UP000180175"/>
    </source>
</evidence>
<reference evidence="2" key="4">
    <citation type="submission" date="2020-10" db="EMBL/GenBank/DDBJ databases">
        <authorList>
            <person name="Bassil N.M."/>
            <person name="Lloyd J.R."/>
        </authorList>
    </citation>
    <scope>NUCLEOTIDE SEQUENCE</scope>
    <source>
        <strain evidence="2">NB2006</strain>
    </source>
</reference>
<dbReference type="EMBL" id="CP063356">
    <property type="protein sequence ID" value="QOY35937.1"/>
    <property type="molecule type" value="Genomic_DNA"/>
</dbReference>
<dbReference type="KEGG" id="aia:AWH56_025355"/>